<comment type="caution">
    <text evidence="2">The sequence shown here is derived from an EMBL/GenBank/DDBJ whole genome shotgun (WGS) entry which is preliminary data.</text>
</comment>
<organism evidence="2 3">
    <name type="scientific">Actinomadura soli</name>
    <dbReference type="NCBI Taxonomy" id="2508997"/>
    <lineage>
        <taxon>Bacteria</taxon>
        <taxon>Bacillati</taxon>
        <taxon>Actinomycetota</taxon>
        <taxon>Actinomycetes</taxon>
        <taxon>Streptosporangiales</taxon>
        <taxon>Thermomonosporaceae</taxon>
        <taxon>Actinomadura</taxon>
    </lineage>
</organism>
<proteinExistence type="predicted"/>
<feature type="non-terminal residue" evidence="2">
    <location>
        <position position="68"/>
    </location>
</feature>
<gene>
    <name evidence="2" type="ORF">ETD83_38875</name>
</gene>
<reference evidence="2 3" key="1">
    <citation type="submission" date="2019-05" db="EMBL/GenBank/DDBJ databases">
        <title>Draft genome sequence of Actinomadura sp. 14C53.</title>
        <authorList>
            <person name="Saricaoglu S."/>
            <person name="Isik K."/>
        </authorList>
    </citation>
    <scope>NUCLEOTIDE SEQUENCE [LARGE SCALE GENOMIC DNA]</scope>
    <source>
        <strain evidence="2 3">14C53</strain>
    </source>
</reference>
<feature type="compositionally biased region" description="Gly residues" evidence="1">
    <location>
        <begin position="1"/>
        <end position="13"/>
    </location>
</feature>
<dbReference type="AlphaFoldDB" id="A0A5C4IZS7"/>
<evidence type="ECO:0000313" key="3">
    <source>
        <dbReference type="Proteomes" id="UP000309174"/>
    </source>
</evidence>
<feature type="compositionally biased region" description="Basic and acidic residues" evidence="1">
    <location>
        <begin position="14"/>
        <end position="24"/>
    </location>
</feature>
<dbReference type="EMBL" id="VCKW01000390">
    <property type="protein sequence ID" value="TMQ89675.1"/>
    <property type="molecule type" value="Genomic_DNA"/>
</dbReference>
<name>A0A5C4IZS7_9ACTN</name>
<keyword evidence="3" id="KW-1185">Reference proteome</keyword>
<protein>
    <submittedName>
        <fullName evidence="2">Uncharacterized protein</fullName>
    </submittedName>
</protein>
<dbReference type="Proteomes" id="UP000309174">
    <property type="component" value="Unassembled WGS sequence"/>
</dbReference>
<sequence>MSGGQGGTSPGGAGRDHERRDQRVEASGAGALAVGGNIVNSSTLPLRTTMFVGRDGELAELDAALVDP</sequence>
<accession>A0A5C4IZS7</accession>
<evidence type="ECO:0000256" key="1">
    <source>
        <dbReference type="SAM" id="MobiDB-lite"/>
    </source>
</evidence>
<feature type="region of interest" description="Disordered" evidence="1">
    <location>
        <begin position="1"/>
        <end position="32"/>
    </location>
</feature>
<evidence type="ECO:0000313" key="2">
    <source>
        <dbReference type="EMBL" id="TMQ89675.1"/>
    </source>
</evidence>